<accession>A0A1C6UHT3</accession>
<organism evidence="6 7">
    <name type="scientific">Micromonospora yangpuensis</name>
    <dbReference type="NCBI Taxonomy" id="683228"/>
    <lineage>
        <taxon>Bacteria</taxon>
        <taxon>Bacillati</taxon>
        <taxon>Actinomycetota</taxon>
        <taxon>Actinomycetes</taxon>
        <taxon>Micromonosporales</taxon>
        <taxon>Micromonosporaceae</taxon>
        <taxon>Micromonospora</taxon>
    </lineage>
</organism>
<dbReference type="Pfam" id="PF12833">
    <property type="entry name" value="HTH_18"/>
    <property type="match status" value="1"/>
</dbReference>
<evidence type="ECO:0000256" key="4">
    <source>
        <dbReference type="SAM" id="MobiDB-lite"/>
    </source>
</evidence>
<dbReference type="OrthoDB" id="9799345at2"/>
<dbReference type="SUPFAM" id="SSF46689">
    <property type="entry name" value="Homeodomain-like"/>
    <property type="match status" value="1"/>
</dbReference>
<dbReference type="GO" id="GO:0043565">
    <property type="term" value="F:sequence-specific DNA binding"/>
    <property type="evidence" value="ECO:0007669"/>
    <property type="project" value="InterPro"/>
</dbReference>
<proteinExistence type="predicted"/>
<dbReference type="InterPro" id="IPR018060">
    <property type="entry name" value="HTH_AraC"/>
</dbReference>
<evidence type="ECO:0000313" key="7">
    <source>
        <dbReference type="Proteomes" id="UP000198937"/>
    </source>
</evidence>
<keyword evidence="7" id="KW-1185">Reference proteome</keyword>
<dbReference type="GO" id="GO:0003700">
    <property type="term" value="F:DNA-binding transcription factor activity"/>
    <property type="evidence" value="ECO:0007669"/>
    <property type="project" value="InterPro"/>
</dbReference>
<dbReference type="AlphaFoldDB" id="A0A1C6UHT3"/>
<dbReference type="STRING" id="683228.GA0070617_2376"/>
<sequence>MLSRDTIDTRQVPAAERFGLWLDMVARTSVPLRIRTEHAHDFAAWAEVTELGPIRLLRYEYPSLDAQRNELLVRRSDPEHYLLALTIRGNSSLSQAGRYNAISAGEFTFYDTSRPHEVCHHGIGDDAASSIVALIPYSAVPLSQDRLVPLFAGRMSGSEGIGALLAQYLVQLTSHPEQYHDADASRLGGVGLDLVTTMLGRHLVAEDAVPTEVRRRALLAQVQSYIHQHLGDATLSPQVVADAHHISVRSLHRLFEAEQSTVAAYIRGLRLERCRRDLADPALHSRPIATIAARWGFADKAHFSRAFRAAHDTTPQDWRRRQSDSSRIVNRRASTVNPVRAD</sequence>
<evidence type="ECO:0000256" key="3">
    <source>
        <dbReference type="ARBA" id="ARBA00023163"/>
    </source>
</evidence>
<evidence type="ECO:0000256" key="1">
    <source>
        <dbReference type="ARBA" id="ARBA00023015"/>
    </source>
</evidence>
<dbReference type="InterPro" id="IPR035418">
    <property type="entry name" value="AraC-bd_2"/>
</dbReference>
<dbReference type="PANTHER" id="PTHR46796:SF6">
    <property type="entry name" value="ARAC SUBFAMILY"/>
    <property type="match status" value="1"/>
</dbReference>
<evidence type="ECO:0000256" key="2">
    <source>
        <dbReference type="ARBA" id="ARBA00023125"/>
    </source>
</evidence>
<dbReference type="RefSeq" id="WP_091436416.1">
    <property type="nucleotide sequence ID" value="NZ_BMMJ01000004.1"/>
</dbReference>
<dbReference type="InterPro" id="IPR050204">
    <property type="entry name" value="AraC_XylS_family_regulators"/>
</dbReference>
<gene>
    <name evidence="6" type="ORF">GA0070617_2376</name>
</gene>
<evidence type="ECO:0000259" key="5">
    <source>
        <dbReference type="PROSITE" id="PS01124"/>
    </source>
</evidence>
<dbReference type="EMBL" id="FMIA01000002">
    <property type="protein sequence ID" value="SCL53459.1"/>
    <property type="molecule type" value="Genomic_DNA"/>
</dbReference>
<name>A0A1C6UHT3_9ACTN</name>
<dbReference type="PROSITE" id="PS01124">
    <property type="entry name" value="HTH_ARAC_FAMILY_2"/>
    <property type="match status" value="1"/>
</dbReference>
<feature type="region of interest" description="Disordered" evidence="4">
    <location>
        <begin position="311"/>
        <end position="342"/>
    </location>
</feature>
<keyword evidence="1" id="KW-0805">Transcription regulation</keyword>
<dbReference type="PANTHER" id="PTHR46796">
    <property type="entry name" value="HTH-TYPE TRANSCRIPTIONAL ACTIVATOR RHAS-RELATED"/>
    <property type="match status" value="1"/>
</dbReference>
<dbReference type="Proteomes" id="UP000198937">
    <property type="component" value="Unassembled WGS sequence"/>
</dbReference>
<dbReference type="Gene3D" id="1.10.10.60">
    <property type="entry name" value="Homeodomain-like"/>
    <property type="match status" value="1"/>
</dbReference>
<dbReference type="SMART" id="SM00342">
    <property type="entry name" value="HTH_ARAC"/>
    <property type="match status" value="1"/>
</dbReference>
<feature type="compositionally biased region" description="Polar residues" evidence="4">
    <location>
        <begin position="332"/>
        <end position="342"/>
    </location>
</feature>
<reference evidence="6 7" key="1">
    <citation type="submission" date="2016-06" db="EMBL/GenBank/DDBJ databases">
        <authorList>
            <person name="Kjaerup R.B."/>
            <person name="Dalgaard T.S."/>
            <person name="Juul-Madsen H.R."/>
        </authorList>
    </citation>
    <scope>NUCLEOTIDE SEQUENCE [LARGE SCALE GENOMIC DNA]</scope>
    <source>
        <strain evidence="6 7">DSM 45577</strain>
    </source>
</reference>
<dbReference type="InterPro" id="IPR009057">
    <property type="entry name" value="Homeodomain-like_sf"/>
</dbReference>
<protein>
    <submittedName>
        <fullName evidence="6">AraC-binding-like domain-containing protein</fullName>
    </submittedName>
</protein>
<keyword evidence="3" id="KW-0804">Transcription</keyword>
<dbReference type="Pfam" id="PF14525">
    <property type="entry name" value="AraC_binding_2"/>
    <property type="match status" value="1"/>
</dbReference>
<feature type="domain" description="HTH araC/xylS-type" evidence="5">
    <location>
        <begin position="220"/>
        <end position="321"/>
    </location>
</feature>
<evidence type="ECO:0000313" key="6">
    <source>
        <dbReference type="EMBL" id="SCL53459.1"/>
    </source>
</evidence>
<keyword evidence="2" id="KW-0238">DNA-binding</keyword>